<feature type="transmembrane region" description="Helical" evidence="1">
    <location>
        <begin position="45"/>
        <end position="65"/>
    </location>
</feature>
<dbReference type="EMBL" id="JANEYT010000038">
    <property type="protein sequence ID" value="MCQ1059490.1"/>
    <property type="molecule type" value="Genomic_DNA"/>
</dbReference>
<accession>A0ABT1N419</accession>
<feature type="transmembrane region" description="Helical" evidence="1">
    <location>
        <begin position="12"/>
        <end position="39"/>
    </location>
</feature>
<keyword evidence="1" id="KW-0812">Transmembrane</keyword>
<protein>
    <submittedName>
        <fullName evidence="2">Uncharacterized protein</fullName>
    </submittedName>
</protein>
<dbReference type="Proteomes" id="UP001524460">
    <property type="component" value="Unassembled WGS sequence"/>
</dbReference>
<sequence>MKIAVLSLGALLQFFALYIAFYSGFAGGIYLATLISVAAMASMLVVRHLVAPVCLMAGVLIGLSLSHNEADLKMLSLFESQALALLQLDSRASLQYNETSTEITQLDVTPINSDLPDKKDPTLAVVAAK</sequence>
<organism evidence="2 3">
    <name type="scientific">Photobacterium pectinilyticum</name>
    <dbReference type="NCBI Taxonomy" id="2906793"/>
    <lineage>
        <taxon>Bacteria</taxon>
        <taxon>Pseudomonadati</taxon>
        <taxon>Pseudomonadota</taxon>
        <taxon>Gammaproteobacteria</taxon>
        <taxon>Vibrionales</taxon>
        <taxon>Vibrionaceae</taxon>
        <taxon>Photobacterium</taxon>
    </lineage>
</organism>
<reference evidence="2 3" key="1">
    <citation type="submission" date="2022-07" db="EMBL/GenBank/DDBJ databases">
        <title>Photobacterium pectinilyticum sp. nov., a marine bacterium isolated from surface seawater of Qingdao offshore.</title>
        <authorList>
            <person name="Wang X."/>
        </authorList>
    </citation>
    <scope>NUCLEOTIDE SEQUENCE [LARGE SCALE GENOMIC DNA]</scope>
    <source>
        <strain evidence="2 3">ZSDE20</strain>
    </source>
</reference>
<evidence type="ECO:0000313" key="2">
    <source>
        <dbReference type="EMBL" id="MCQ1059490.1"/>
    </source>
</evidence>
<gene>
    <name evidence="2" type="ORF">NHN17_15670</name>
</gene>
<evidence type="ECO:0000256" key="1">
    <source>
        <dbReference type="SAM" id="Phobius"/>
    </source>
</evidence>
<keyword evidence="1" id="KW-1133">Transmembrane helix</keyword>
<name>A0ABT1N419_9GAMM</name>
<keyword evidence="3" id="KW-1185">Reference proteome</keyword>
<evidence type="ECO:0000313" key="3">
    <source>
        <dbReference type="Proteomes" id="UP001524460"/>
    </source>
</evidence>
<dbReference type="RefSeq" id="WP_255043552.1">
    <property type="nucleotide sequence ID" value="NZ_JANEYT010000038.1"/>
</dbReference>
<comment type="caution">
    <text evidence="2">The sequence shown here is derived from an EMBL/GenBank/DDBJ whole genome shotgun (WGS) entry which is preliminary data.</text>
</comment>
<keyword evidence="1" id="KW-0472">Membrane</keyword>
<proteinExistence type="predicted"/>